<accession>A0ABT2NIW8</accession>
<dbReference type="Proteomes" id="UP001525961">
    <property type="component" value="Unassembled WGS sequence"/>
</dbReference>
<reference evidence="1 2" key="1">
    <citation type="journal article" date="2022" name="Front. Microbiol.">
        <title>High genomic differentiation and limited gene flow indicate recent cryptic speciation within the genus Laspinema (cyanobacteria).</title>
        <authorList>
            <person name="Stanojkovic A."/>
            <person name="Skoupy S."/>
            <person name="Skaloud P."/>
            <person name="Dvorak P."/>
        </authorList>
    </citation>
    <scope>NUCLEOTIDE SEQUENCE [LARGE SCALE GENOMIC DNA]</scope>
    <source>
        <strain evidence="1 2">D3b</strain>
    </source>
</reference>
<dbReference type="RefSeq" id="WP_261197937.1">
    <property type="nucleotide sequence ID" value="NZ_JAMXFA010000059.1"/>
</dbReference>
<dbReference type="EMBL" id="JAMXFA010000059">
    <property type="protein sequence ID" value="MCT7981275.1"/>
    <property type="molecule type" value="Genomic_DNA"/>
</dbReference>
<name>A0ABT2NIW8_9CYAN</name>
<evidence type="ECO:0000313" key="2">
    <source>
        <dbReference type="Proteomes" id="UP001525961"/>
    </source>
</evidence>
<keyword evidence="2" id="KW-1185">Reference proteome</keyword>
<evidence type="ECO:0000313" key="1">
    <source>
        <dbReference type="EMBL" id="MCT7981275.1"/>
    </source>
</evidence>
<gene>
    <name evidence="1" type="ORF">NG792_26475</name>
</gene>
<proteinExistence type="predicted"/>
<protein>
    <submittedName>
        <fullName evidence="1">Uncharacterized protein</fullName>
    </submittedName>
</protein>
<comment type="caution">
    <text evidence="1">The sequence shown here is derived from an EMBL/GenBank/DDBJ whole genome shotgun (WGS) entry which is preliminary data.</text>
</comment>
<organism evidence="1 2">
    <name type="scientific">Laspinema olomoucense D3b</name>
    <dbReference type="NCBI Taxonomy" id="2953688"/>
    <lineage>
        <taxon>Bacteria</taxon>
        <taxon>Bacillati</taxon>
        <taxon>Cyanobacteriota</taxon>
        <taxon>Cyanophyceae</taxon>
        <taxon>Oscillatoriophycideae</taxon>
        <taxon>Oscillatoriales</taxon>
        <taxon>Laspinemataceae</taxon>
        <taxon>Laspinema</taxon>
        <taxon>Laspinema olomoucense</taxon>
    </lineage>
</organism>
<sequence length="52" mass="6042">MNRIQNGNEDDRNRAIATFWFMMSAPISNGDRPKGGQSIYNPIVILLFRRRC</sequence>